<dbReference type="OrthoDB" id="4569917at2"/>
<evidence type="ECO:0000313" key="3">
    <source>
        <dbReference type="Proteomes" id="UP000198928"/>
    </source>
</evidence>
<organism evidence="2 3">
    <name type="scientific">Streptomyces pini</name>
    <dbReference type="NCBI Taxonomy" id="1520580"/>
    <lineage>
        <taxon>Bacteria</taxon>
        <taxon>Bacillati</taxon>
        <taxon>Actinomycetota</taxon>
        <taxon>Actinomycetes</taxon>
        <taxon>Kitasatosporales</taxon>
        <taxon>Streptomycetaceae</taxon>
        <taxon>Streptomyces</taxon>
    </lineage>
</organism>
<dbReference type="Proteomes" id="UP000198928">
    <property type="component" value="Unassembled WGS sequence"/>
</dbReference>
<accession>A0A1I4KAG1</accession>
<reference evidence="3" key="1">
    <citation type="submission" date="2016-10" db="EMBL/GenBank/DDBJ databases">
        <authorList>
            <person name="Varghese N."/>
            <person name="Submissions S."/>
        </authorList>
    </citation>
    <scope>NUCLEOTIDE SEQUENCE [LARGE SCALE GENOMIC DNA]</scope>
    <source>
        <strain evidence="3">PL19</strain>
    </source>
</reference>
<dbReference type="RefSeq" id="WP_093852131.1">
    <property type="nucleotide sequence ID" value="NZ_FOSG01000026.1"/>
</dbReference>
<dbReference type="AlphaFoldDB" id="A0A1I4KAG1"/>
<protein>
    <recommendedName>
        <fullName evidence="4">DUF1440 domain-containing protein</fullName>
    </recommendedName>
</protein>
<keyword evidence="3" id="KW-1185">Reference proteome</keyword>
<sequence length="155" mass="15804">MRPLTQGLVAGSVGTAALNITTYGDMLLRARPASSVPSDVVDRLAERTGVGLGEDEEASNRKEAAGALLGFVTGLGVTAAYALVSGRRRTPPVPVTAPLLGAAAMAGSDVSATALGVTDPRSWSRSAWLSDIVPHLVYGLAAGATLRALRGRAPR</sequence>
<gene>
    <name evidence="2" type="ORF">SAMN05192584_12641</name>
</gene>
<proteinExistence type="predicted"/>
<evidence type="ECO:0000313" key="2">
    <source>
        <dbReference type="EMBL" id="SFL75718.1"/>
    </source>
</evidence>
<keyword evidence="1" id="KW-0812">Transmembrane</keyword>
<evidence type="ECO:0000256" key="1">
    <source>
        <dbReference type="SAM" id="Phobius"/>
    </source>
</evidence>
<dbReference type="EMBL" id="FOSG01000026">
    <property type="protein sequence ID" value="SFL75718.1"/>
    <property type="molecule type" value="Genomic_DNA"/>
</dbReference>
<keyword evidence="1" id="KW-0472">Membrane</keyword>
<name>A0A1I4KAG1_9ACTN</name>
<feature type="transmembrane region" description="Helical" evidence="1">
    <location>
        <begin position="64"/>
        <end position="84"/>
    </location>
</feature>
<evidence type="ECO:0008006" key="4">
    <source>
        <dbReference type="Google" id="ProtNLM"/>
    </source>
</evidence>
<keyword evidence="1" id="KW-1133">Transmembrane helix</keyword>